<dbReference type="InterPro" id="IPR003615">
    <property type="entry name" value="HNH_nuc"/>
</dbReference>
<organism evidence="2">
    <name type="scientific">viral metagenome</name>
    <dbReference type="NCBI Taxonomy" id="1070528"/>
    <lineage>
        <taxon>unclassified sequences</taxon>
        <taxon>metagenomes</taxon>
        <taxon>organismal metagenomes</taxon>
    </lineage>
</organism>
<evidence type="ECO:0000313" key="2">
    <source>
        <dbReference type="EMBL" id="QHU06725.1"/>
    </source>
</evidence>
<evidence type="ECO:0000259" key="1">
    <source>
        <dbReference type="SMART" id="SM00507"/>
    </source>
</evidence>
<dbReference type="SMART" id="SM00507">
    <property type="entry name" value="HNHc"/>
    <property type="match status" value="2"/>
</dbReference>
<protein>
    <recommendedName>
        <fullName evidence="1">HNH nuclease domain-containing protein</fullName>
    </recommendedName>
</protein>
<feature type="domain" description="HNH nuclease" evidence="1">
    <location>
        <begin position="285"/>
        <end position="333"/>
    </location>
</feature>
<dbReference type="SUPFAM" id="SSF54060">
    <property type="entry name" value="His-Me finger endonucleases"/>
    <property type="match status" value="3"/>
</dbReference>
<dbReference type="Gene3D" id="3.90.75.20">
    <property type="match status" value="3"/>
</dbReference>
<reference evidence="2" key="1">
    <citation type="journal article" date="2020" name="Nature">
        <title>Giant virus diversity and host interactions through global metagenomics.</title>
        <authorList>
            <person name="Schulz F."/>
            <person name="Roux S."/>
            <person name="Paez-Espino D."/>
            <person name="Jungbluth S."/>
            <person name="Walsh D.A."/>
            <person name="Denef V.J."/>
            <person name="McMahon K.D."/>
            <person name="Konstantinidis K.T."/>
            <person name="Eloe-Fadrosh E.A."/>
            <person name="Kyrpides N.C."/>
            <person name="Woyke T."/>
        </authorList>
    </citation>
    <scope>NUCLEOTIDE SEQUENCE</scope>
    <source>
        <strain evidence="2">GVMAG-S-1038524-41</strain>
    </source>
</reference>
<accession>A0A6C0JLU5</accession>
<dbReference type="EMBL" id="MN740667">
    <property type="protein sequence ID" value="QHU06725.1"/>
    <property type="molecule type" value="Genomic_DNA"/>
</dbReference>
<dbReference type="InterPro" id="IPR003647">
    <property type="entry name" value="Intron_nuc_1_rpt"/>
</dbReference>
<dbReference type="InterPro" id="IPR044925">
    <property type="entry name" value="His-Me_finger_sf"/>
</dbReference>
<sequence length="391" mass="45247">MTENIWKIINDYPTYSVSNTGKILNNKTKKLIKIDKNNYNVIYITYKGKKKTLSVPKLVRIYFPEPDLPGEKWMQIEKYKNYEVSSEGRIKNKTSLQILSPIHINGYQCVSLSEKGKGLFKQHLIHRLVVQTFVGNDDQKIINHIDGNKKNNRLENLEWVTHSENRIHALELGLCDPTKRKIKYCNTETNEIVAFCSMTEASNKLNISRTTISKYVRNNLTWDKYKFSDETEKVVISDNTSYKQIDDTNYAISESGTVKNVKTNHIMKQYNSNGRLHVKLSINKKVKGFSISRLVAKTFIPNHYNYPQVDHIDKNTLNNNVDNLRWVTGKQNTRHSFAKKVDQLNMEGIFIQQFKCIKDTGNISSNVSMCCKGRRVSAGGFKWRYSSNKPL</sequence>
<dbReference type="Pfam" id="PF07453">
    <property type="entry name" value="NUMOD1"/>
    <property type="match status" value="1"/>
</dbReference>
<dbReference type="Pfam" id="PF07463">
    <property type="entry name" value="NUMOD4"/>
    <property type="match status" value="1"/>
</dbReference>
<name>A0A6C0JLU5_9ZZZZ</name>
<dbReference type="SMART" id="SM00497">
    <property type="entry name" value="IENR1"/>
    <property type="match status" value="2"/>
</dbReference>
<dbReference type="AlphaFoldDB" id="A0A6C0JLU5"/>
<dbReference type="GO" id="GO:0016788">
    <property type="term" value="F:hydrolase activity, acting on ester bonds"/>
    <property type="evidence" value="ECO:0007669"/>
    <property type="project" value="InterPro"/>
</dbReference>
<dbReference type="Pfam" id="PF13392">
    <property type="entry name" value="HNH_3"/>
    <property type="match status" value="2"/>
</dbReference>
<dbReference type="InterPro" id="IPR010896">
    <property type="entry name" value="NUMOD1"/>
</dbReference>
<dbReference type="InterPro" id="IPR010902">
    <property type="entry name" value="NUMOD4"/>
</dbReference>
<proteinExistence type="predicted"/>
<feature type="domain" description="HNH nuclease" evidence="1">
    <location>
        <begin position="119"/>
        <end position="166"/>
    </location>
</feature>